<comment type="caution">
    <text evidence="4">The sequence shown here is derived from an EMBL/GenBank/DDBJ whole genome shotgun (WGS) entry which is preliminary data.</text>
</comment>
<dbReference type="SUPFAM" id="SSF48452">
    <property type="entry name" value="TPR-like"/>
    <property type="match status" value="1"/>
</dbReference>
<dbReference type="EMBL" id="CAUJNA010003708">
    <property type="protein sequence ID" value="CAJ1408201.1"/>
    <property type="molecule type" value="Genomic_DNA"/>
</dbReference>
<evidence type="ECO:0000313" key="5">
    <source>
        <dbReference type="Proteomes" id="UP001178507"/>
    </source>
</evidence>
<feature type="coiled-coil region" evidence="3">
    <location>
        <begin position="464"/>
        <end position="527"/>
    </location>
</feature>
<dbReference type="Gene3D" id="1.25.40.10">
    <property type="entry name" value="Tetratricopeptide repeat domain"/>
    <property type="match status" value="1"/>
</dbReference>
<gene>
    <name evidence="4" type="ORF">EVOR1521_LOCUS29700</name>
</gene>
<dbReference type="GO" id="GO:0051879">
    <property type="term" value="F:Hsp90 protein binding"/>
    <property type="evidence" value="ECO:0007669"/>
    <property type="project" value="TreeGrafter"/>
</dbReference>
<dbReference type="AlphaFoldDB" id="A0AA36NKT5"/>
<evidence type="ECO:0000256" key="2">
    <source>
        <dbReference type="ARBA" id="ARBA00022803"/>
    </source>
</evidence>
<dbReference type="InterPro" id="IPR011990">
    <property type="entry name" value="TPR-like_helical_dom_sf"/>
</dbReference>
<sequence>MAAAFAERLLQAFQEAGLERETCHFDEASGQMVISGNVTRVVPVATLFSQYARADEAAKGKLLDAALKAFVEGDADVPETADERLLPQLWSKQRIAARQLTLPPGFELPHCGLHGEMPAGDLGVVLVCDYKSDSLSIETPVLSSDLSRWSLSFTAATQKALENLRSRTKRGPSANSRWEHHPTGCGESCWKDGFDAVRVALFPKLVAARKRPDGVAEQGGHVVAFATSSCVLASVSKNALGLCFMGDTLNLQMAQDPKLSATPMRLLKMKDSRASSERHPLESSASEGMVWRWMPYTPGGPPLHSPGEFSVPIDQGEVDAILEAAEKGRPVPVFTQNVAKKAASSDGFAKKKEEGNALFKAGDFVKAVAAYDSALAEPAPDGEAAVAHSNAAQALLKLADAEAGDRRKACAAEALRRAREAIQLDPTNIKALARCAAACDLLGEAEAAAEFRQHQQGCEAACEATRAARRAEVERQQRAQEEQKQRLAAAREEEERLEALMRRERALEQQRREVEETQANEATATRLSAMLGMGSLAGVGKA</sequence>
<dbReference type="Proteomes" id="UP001178507">
    <property type="component" value="Unassembled WGS sequence"/>
</dbReference>
<dbReference type="PANTHER" id="PTHR22904">
    <property type="entry name" value="TPR REPEAT CONTAINING PROTEIN"/>
    <property type="match status" value="1"/>
</dbReference>
<keyword evidence="5" id="KW-1185">Reference proteome</keyword>
<keyword evidence="3" id="KW-0175">Coiled coil</keyword>
<name>A0AA36NKT5_9DINO</name>
<organism evidence="4 5">
    <name type="scientific">Effrenium voratum</name>
    <dbReference type="NCBI Taxonomy" id="2562239"/>
    <lineage>
        <taxon>Eukaryota</taxon>
        <taxon>Sar</taxon>
        <taxon>Alveolata</taxon>
        <taxon>Dinophyceae</taxon>
        <taxon>Suessiales</taxon>
        <taxon>Symbiodiniaceae</taxon>
        <taxon>Effrenium</taxon>
    </lineage>
</organism>
<evidence type="ECO:0000256" key="3">
    <source>
        <dbReference type="SAM" id="Coils"/>
    </source>
</evidence>
<accession>A0AA36NKT5</accession>
<reference evidence="4" key="1">
    <citation type="submission" date="2023-08" db="EMBL/GenBank/DDBJ databases">
        <authorList>
            <person name="Chen Y."/>
            <person name="Shah S."/>
            <person name="Dougan E. K."/>
            <person name="Thang M."/>
            <person name="Chan C."/>
        </authorList>
    </citation>
    <scope>NUCLEOTIDE SEQUENCE</scope>
</reference>
<proteinExistence type="predicted"/>
<evidence type="ECO:0000256" key="1">
    <source>
        <dbReference type="ARBA" id="ARBA00022737"/>
    </source>
</evidence>
<dbReference type="PANTHER" id="PTHR22904:SF523">
    <property type="entry name" value="STRESS-INDUCED-PHOSPHOPROTEIN 1"/>
    <property type="match status" value="1"/>
</dbReference>
<protein>
    <submittedName>
        <fullName evidence="4">Uncharacterized protein</fullName>
    </submittedName>
</protein>
<keyword evidence="2" id="KW-0802">TPR repeat</keyword>
<keyword evidence="1" id="KW-0677">Repeat</keyword>
<evidence type="ECO:0000313" key="4">
    <source>
        <dbReference type="EMBL" id="CAJ1408201.1"/>
    </source>
</evidence>